<sequence>MLGNRLYEAQSARQSRTDWRGLVADTAAGPVFRRGVNFDVIPMSSALALIRELAERAVDGGSRPASSYVKRLTPDEAYEAHALYSTHLSLTGAKLDTRYRLWFYRRVADFARRTHSIDGVESVYATALNGAWPALSVNQIRDVLPIAKRLGTSEFANARSVVVIDPGTFTITVLGPGEVRRADLEGWLEWRATYPDVISSDGREFALGHAPGKSRPEDLIPGLGTTPGGIFGPDDPNARDPLGPGSPYDPSSRGDMPAGFGRVSQGGKRRGTDAGVIPGSDGPGSHNPLGPGGPFSGIDGGLLPPGFGGRQTAGPGQSGGAMGSEDFGGLLSNGEAGGRGFGGLNSAILPGGNKPFDFSTPVDRSGSAHTLAGVARKTSGGTLLSGLVKVSSTAGP</sequence>
<organism evidence="2 3">
    <name type="scientific">Leifsonia shinshuensis</name>
    <dbReference type="NCBI Taxonomy" id="150026"/>
    <lineage>
        <taxon>Bacteria</taxon>
        <taxon>Bacillati</taxon>
        <taxon>Actinomycetota</taxon>
        <taxon>Actinomycetes</taxon>
        <taxon>Micrococcales</taxon>
        <taxon>Microbacteriaceae</taxon>
        <taxon>Leifsonia</taxon>
    </lineage>
</organism>
<dbReference type="Proteomes" id="UP000578352">
    <property type="component" value="Unassembled WGS sequence"/>
</dbReference>
<dbReference type="AlphaFoldDB" id="A0A853CSX8"/>
<feature type="region of interest" description="Disordered" evidence="1">
    <location>
        <begin position="208"/>
        <end position="368"/>
    </location>
</feature>
<accession>A0A853CSX8</accession>
<proteinExistence type="predicted"/>
<evidence type="ECO:0000313" key="3">
    <source>
        <dbReference type="Proteomes" id="UP000578352"/>
    </source>
</evidence>
<dbReference type="EMBL" id="JACCFL010000001">
    <property type="protein sequence ID" value="NYJ21715.1"/>
    <property type="molecule type" value="Genomic_DNA"/>
</dbReference>
<evidence type="ECO:0000313" key="2">
    <source>
        <dbReference type="EMBL" id="NYJ21715.1"/>
    </source>
</evidence>
<feature type="compositionally biased region" description="Gly residues" evidence="1">
    <location>
        <begin position="306"/>
        <end position="322"/>
    </location>
</feature>
<gene>
    <name evidence="2" type="ORF">HNR13_000002</name>
</gene>
<evidence type="ECO:0000256" key="1">
    <source>
        <dbReference type="SAM" id="MobiDB-lite"/>
    </source>
</evidence>
<protein>
    <submittedName>
        <fullName evidence="2">Uncharacterized protein</fullName>
    </submittedName>
</protein>
<feature type="compositionally biased region" description="Gly residues" evidence="1">
    <location>
        <begin position="290"/>
        <end position="300"/>
    </location>
</feature>
<comment type="caution">
    <text evidence="2">The sequence shown here is derived from an EMBL/GenBank/DDBJ whole genome shotgun (WGS) entry which is preliminary data.</text>
</comment>
<name>A0A853CSX8_9MICO</name>
<reference evidence="2 3" key="1">
    <citation type="submission" date="2020-07" db="EMBL/GenBank/DDBJ databases">
        <title>Sequencing the genomes of 1000 actinobacteria strains.</title>
        <authorList>
            <person name="Klenk H.-P."/>
        </authorList>
    </citation>
    <scope>NUCLEOTIDE SEQUENCE [LARGE SCALE GENOMIC DNA]</scope>
    <source>
        <strain evidence="2 3">DSM 15165</strain>
    </source>
</reference>